<feature type="compositionally biased region" description="Low complexity" evidence="1">
    <location>
        <begin position="440"/>
        <end position="452"/>
    </location>
</feature>
<dbReference type="PANTHER" id="PTHR36102">
    <property type="entry name" value="CHROMOSOME 10, WHOLE GENOME SHOTGUN SEQUENCE"/>
    <property type="match status" value="1"/>
</dbReference>
<evidence type="ECO:0000313" key="4">
    <source>
        <dbReference type="Proteomes" id="UP000016931"/>
    </source>
</evidence>
<feature type="compositionally biased region" description="Polar residues" evidence="1">
    <location>
        <begin position="512"/>
        <end position="531"/>
    </location>
</feature>
<dbReference type="eggNOG" id="ENOG502S0ES">
    <property type="taxonomic scope" value="Eukaryota"/>
</dbReference>
<dbReference type="HOGENOM" id="CLU_406062_0_0_1"/>
<accession>N1QGN5</accession>
<evidence type="ECO:0000256" key="1">
    <source>
        <dbReference type="SAM" id="MobiDB-lite"/>
    </source>
</evidence>
<dbReference type="AlphaFoldDB" id="N1QGN5"/>
<name>N1QGN5_SPHMS</name>
<dbReference type="EMBL" id="KB456265">
    <property type="protein sequence ID" value="EMF11639.1"/>
    <property type="molecule type" value="Genomic_DNA"/>
</dbReference>
<feature type="region of interest" description="Disordered" evidence="1">
    <location>
        <begin position="630"/>
        <end position="649"/>
    </location>
</feature>
<proteinExistence type="predicted"/>
<dbReference type="Pfam" id="PF11001">
    <property type="entry name" value="AFUB_07903_YDR124W_hel"/>
    <property type="match status" value="1"/>
</dbReference>
<sequence length="677" mass="75648">MAVTHSVSKRQKATKKAETETLKNAPSAPNFDSIRRSLGSRQAWAVVDLDERGQVIPGSEQVKGSLDGPIFGTPVQQALVQSQERYMPQAAVSTETQPDEPTYHARSVNVPTTRSAKTRGRSHIAPAEHGRQRGRAVLPRPALPLSTCPSPSPETAIPDFAAAAASVGPEVVLPPHKQLKSLRINNPAAVQWFLSSRLKRMQQLADKKIAKAWIKGICPKKQAKFPYQNNKHEKETGEKPAVPAWWPDTETVCRFVEPDHIRREERMGLCLHLLRLRPSPSQLEEWNRYDTPPSKTHIERGWTAWLEELAGPEVFDEVPKDASHRLKYRRQLMKDMYEVARMEEEYLGGALDGDSHFQYESEEEERKPISTKRSRQISAASTPDCENPTPRSTSPSCTRPVTKRARRDSTATNATVTESRVPDRKPGLDMIPLVTDPGRSAATSFSDSFDSTPRNSISCGPLESGNVVASHPDQPSPLHHMHGLPRHNVFQGASSHGYSQAHQWHEHSMSGFNEQQQTGGSDFQYQGQVAPNTFPGRQDFEFPQFPQQFVPIHQVHMGFAPQPEFQSTPSTPVFSPTGMVSMPMDTFSLQQQSGVIPGGQYMQPSQYFLPAHHGLDSAVADFHPPVNMVGPQYQQPQQQEPGGLGQQQHMAPLSQQNHAMLMPHQPMQWHHHHHTRC</sequence>
<evidence type="ECO:0000313" key="3">
    <source>
        <dbReference type="EMBL" id="EMF11639.1"/>
    </source>
</evidence>
<feature type="region of interest" description="Disordered" evidence="1">
    <location>
        <begin position="512"/>
        <end position="533"/>
    </location>
</feature>
<dbReference type="PANTHER" id="PTHR36102:SF1">
    <property type="entry name" value="YDR124W-LIKE HELICAL BUNDLE DOMAIN-CONTAINING PROTEIN"/>
    <property type="match status" value="1"/>
</dbReference>
<feature type="compositionally biased region" description="Polar residues" evidence="1">
    <location>
        <begin position="389"/>
        <end position="399"/>
    </location>
</feature>
<feature type="compositionally biased region" description="Basic and acidic residues" evidence="1">
    <location>
        <begin position="353"/>
        <end position="368"/>
    </location>
</feature>
<evidence type="ECO:0000259" key="2">
    <source>
        <dbReference type="Pfam" id="PF11001"/>
    </source>
</evidence>
<reference evidence="3 4" key="1">
    <citation type="journal article" date="2012" name="PLoS Pathog.">
        <title>Diverse lifestyles and strategies of plant pathogenesis encoded in the genomes of eighteen Dothideomycetes fungi.</title>
        <authorList>
            <person name="Ohm R.A."/>
            <person name="Feau N."/>
            <person name="Henrissat B."/>
            <person name="Schoch C.L."/>
            <person name="Horwitz B.A."/>
            <person name="Barry K.W."/>
            <person name="Condon B.J."/>
            <person name="Copeland A.C."/>
            <person name="Dhillon B."/>
            <person name="Glaser F."/>
            <person name="Hesse C.N."/>
            <person name="Kosti I."/>
            <person name="LaButti K."/>
            <person name="Lindquist E.A."/>
            <person name="Lucas S."/>
            <person name="Salamov A.A."/>
            <person name="Bradshaw R.E."/>
            <person name="Ciuffetti L."/>
            <person name="Hamelin R.C."/>
            <person name="Kema G.H.J."/>
            <person name="Lawrence C."/>
            <person name="Scott J.A."/>
            <person name="Spatafora J.W."/>
            <person name="Turgeon B.G."/>
            <person name="de Wit P.J.G.M."/>
            <person name="Zhong S."/>
            <person name="Goodwin S.B."/>
            <person name="Grigoriev I.V."/>
        </authorList>
    </citation>
    <scope>NUCLEOTIDE SEQUENCE [LARGE SCALE GENOMIC DNA]</scope>
    <source>
        <strain evidence="3 4">SO2202</strain>
    </source>
</reference>
<gene>
    <name evidence="3" type="ORF">SEPMUDRAFT_133657</name>
</gene>
<dbReference type="Proteomes" id="UP000016931">
    <property type="component" value="Unassembled WGS sequence"/>
</dbReference>
<dbReference type="OMA" id="MAEDKMP"/>
<dbReference type="InterPro" id="IPR047092">
    <property type="entry name" value="AFUB_07903/YDR124W-like_hel"/>
</dbReference>
<dbReference type="RefSeq" id="XP_016759760.1">
    <property type="nucleotide sequence ID" value="XM_016902573.1"/>
</dbReference>
<protein>
    <recommendedName>
        <fullName evidence="2">Subtelomeric hrmA-associated cluster protein AFUB-079030/YDR124W-like helical bundle domain-containing protein</fullName>
    </recommendedName>
</protein>
<feature type="region of interest" description="Disordered" evidence="1">
    <location>
        <begin position="113"/>
        <end position="135"/>
    </location>
</feature>
<keyword evidence="4" id="KW-1185">Reference proteome</keyword>
<dbReference type="OrthoDB" id="5338458at2759"/>
<feature type="domain" description="Subtelomeric hrmA-associated cluster protein AFUB-079030/YDR124W-like helical bundle" evidence="2">
    <location>
        <begin position="184"/>
        <end position="341"/>
    </location>
</feature>
<feature type="region of interest" description="Disordered" evidence="1">
    <location>
        <begin position="351"/>
        <end position="483"/>
    </location>
</feature>
<dbReference type="GeneID" id="27899710"/>
<dbReference type="STRING" id="692275.N1QGN5"/>
<feature type="region of interest" description="Disordered" evidence="1">
    <location>
        <begin position="1"/>
        <end position="34"/>
    </location>
</feature>
<dbReference type="InterPro" id="IPR021264">
    <property type="entry name" value="AFUB_079030/YDR124W-like"/>
</dbReference>
<feature type="compositionally biased region" description="Low complexity" evidence="1">
    <location>
        <begin position="630"/>
        <end position="641"/>
    </location>
</feature>
<organism evidence="3 4">
    <name type="scientific">Sphaerulina musiva (strain SO2202)</name>
    <name type="common">Poplar stem canker fungus</name>
    <name type="synonym">Septoria musiva</name>
    <dbReference type="NCBI Taxonomy" id="692275"/>
    <lineage>
        <taxon>Eukaryota</taxon>
        <taxon>Fungi</taxon>
        <taxon>Dikarya</taxon>
        <taxon>Ascomycota</taxon>
        <taxon>Pezizomycotina</taxon>
        <taxon>Dothideomycetes</taxon>
        <taxon>Dothideomycetidae</taxon>
        <taxon>Mycosphaerellales</taxon>
        <taxon>Mycosphaerellaceae</taxon>
        <taxon>Sphaerulina</taxon>
    </lineage>
</organism>